<dbReference type="Proteomes" id="UP001189429">
    <property type="component" value="Unassembled WGS sequence"/>
</dbReference>
<feature type="non-terminal residue" evidence="2">
    <location>
        <position position="1"/>
    </location>
</feature>
<feature type="non-terminal residue" evidence="2">
    <location>
        <position position="662"/>
    </location>
</feature>
<gene>
    <name evidence="2" type="ORF">PCOR1329_LOCUS85096</name>
</gene>
<reference evidence="2" key="1">
    <citation type="submission" date="2023-10" db="EMBL/GenBank/DDBJ databases">
        <authorList>
            <person name="Chen Y."/>
            <person name="Shah S."/>
            <person name="Dougan E. K."/>
            <person name="Thang M."/>
            <person name="Chan C."/>
        </authorList>
    </citation>
    <scope>NUCLEOTIDE SEQUENCE [LARGE SCALE GENOMIC DNA]</scope>
</reference>
<keyword evidence="3" id="KW-1185">Reference proteome</keyword>
<organism evidence="2 3">
    <name type="scientific">Prorocentrum cordatum</name>
    <dbReference type="NCBI Taxonomy" id="2364126"/>
    <lineage>
        <taxon>Eukaryota</taxon>
        <taxon>Sar</taxon>
        <taxon>Alveolata</taxon>
        <taxon>Dinophyceae</taxon>
        <taxon>Prorocentrales</taxon>
        <taxon>Prorocentraceae</taxon>
        <taxon>Prorocentrum</taxon>
    </lineage>
</organism>
<name>A0ABN9YE69_9DINO</name>
<dbReference type="EMBL" id="CAUYUJ010022525">
    <property type="protein sequence ID" value="CAK0911116.1"/>
    <property type="molecule type" value="Genomic_DNA"/>
</dbReference>
<evidence type="ECO:0008006" key="4">
    <source>
        <dbReference type="Google" id="ProtNLM"/>
    </source>
</evidence>
<comment type="caution">
    <text evidence="2">The sequence shown here is derived from an EMBL/GenBank/DDBJ whole genome shotgun (WGS) entry which is preliminary data.</text>
</comment>
<protein>
    <recommendedName>
        <fullName evidence="4">Phospholipase B-like</fullName>
    </recommendedName>
</protein>
<evidence type="ECO:0000313" key="3">
    <source>
        <dbReference type="Proteomes" id="UP001189429"/>
    </source>
</evidence>
<accession>A0ABN9YE69</accession>
<sequence>RFYTVNANTVGTLERVMNSIKFTDSAGVRMAQELQADAAKLDDFRARMHKQGWRIGLAGNTRTSGGWSAGVLIAALCSHGFDYARRGVDTWDISPKGPAGRLAIASGGAALQQGLLRGGVYLWNSEGSATRNQQILPKWAPAVEAARQAWMLGGGFNMDPSDLHASGLLGRMKGSIVRDQQTGSCGAGGEAGVRNTSDYLIVSTSLAVGPLTATALEGFNVAPHLPVRKEIAQMGSRSRKPYKLTAPKRWPIKLPVGCAAPPTPRPRPFARAGNHERADIDEHWGNAGQAHESHLNRFFNFDGDELATRMGHFELPKYKWQDIEVPAAAEATAVRAWAEGAEWLARNLKHLHDSASARIAKGPPNHPIAMPLFAKRAPDQEATRSDEDDGDTPAPIQEGGHPGEGADATISWNTTNWPDIASTPGYVTADATTDCELHYVFCMTKLLDLASRRSWLALHRASTASWRRWVRAHGQRGAGAIHRRAKPTSPWTPQATAGVSQDLEDHALVHPQADWHPRQWQLGGYAGAARVASVLNATEAGAPWPAAQAAILFHLLAKPSGGHRNLGLMPYLARLWETIRTPCARSWETKNRRDYDWAARGRSSERAAWMQALFCESTAALDLDYAVAYFDLVKYFEFVAHAKAWEAGLHWGFNRAIPRATP</sequence>
<evidence type="ECO:0000256" key="1">
    <source>
        <dbReference type="SAM" id="MobiDB-lite"/>
    </source>
</evidence>
<evidence type="ECO:0000313" key="2">
    <source>
        <dbReference type="EMBL" id="CAK0911116.1"/>
    </source>
</evidence>
<proteinExistence type="predicted"/>
<feature type="region of interest" description="Disordered" evidence="1">
    <location>
        <begin position="377"/>
        <end position="410"/>
    </location>
</feature>